<dbReference type="SUPFAM" id="SSF52540">
    <property type="entry name" value="P-loop containing nucleoside triphosphate hydrolases"/>
    <property type="match status" value="1"/>
</dbReference>
<keyword evidence="5" id="KW-0963">Cytoplasm</keyword>
<name>A0A0F5JDB8_9BACT</name>
<dbReference type="GO" id="GO:0004140">
    <property type="term" value="F:dephospho-CoA kinase activity"/>
    <property type="evidence" value="ECO:0007669"/>
    <property type="project" value="UniProtKB-UniRule"/>
</dbReference>
<dbReference type="AlphaFoldDB" id="A0A0F5JDB8"/>
<evidence type="ECO:0000256" key="1">
    <source>
        <dbReference type="ARBA" id="ARBA00009018"/>
    </source>
</evidence>
<comment type="caution">
    <text evidence="7">The sequence shown here is derived from an EMBL/GenBank/DDBJ whole genome shotgun (WGS) entry which is preliminary data.</text>
</comment>
<evidence type="ECO:0000313" key="8">
    <source>
        <dbReference type="Proteomes" id="UP000033035"/>
    </source>
</evidence>
<proteinExistence type="inferred from homology"/>
<gene>
    <name evidence="5" type="primary">coaE</name>
    <name evidence="7" type="ORF">HMPREF1536_03331</name>
</gene>
<feature type="binding site" evidence="5">
    <location>
        <begin position="11"/>
        <end position="16"/>
    </location>
    <ligand>
        <name>ATP</name>
        <dbReference type="ChEBI" id="CHEBI:30616"/>
    </ligand>
</feature>
<dbReference type="GO" id="GO:0005737">
    <property type="term" value="C:cytoplasm"/>
    <property type="evidence" value="ECO:0007669"/>
    <property type="project" value="UniProtKB-SubCell"/>
</dbReference>
<comment type="similarity">
    <text evidence="1 5">Belongs to the CoaE family.</text>
</comment>
<dbReference type="PANTHER" id="PTHR10695:SF46">
    <property type="entry name" value="BIFUNCTIONAL COENZYME A SYNTHASE-RELATED"/>
    <property type="match status" value="1"/>
</dbReference>
<dbReference type="PANTHER" id="PTHR10695">
    <property type="entry name" value="DEPHOSPHO-COA KINASE-RELATED"/>
    <property type="match status" value="1"/>
</dbReference>
<dbReference type="GO" id="GO:0005524">
    <property type="term" value="F:ATP binding"/>
    <property type="evidence" value="ECO:0007669"/>
    <property type="project" value="UniProtKB-UniRule"/>
</dbReference>
<dbReference type="Pfam" id="PF01121">
    <property type="entry name" value="CoaE"/>
    <property type="match status" value="1"/>
</dbReference>
<dbReference type="HOGENOM" id="CLU_057180_3_1_10"/>
<keyword evidence="5" id="KW-0808">Transferase</keyword>
<dbReference type="UniPathway" id="UPA00241">
    <property type="reaction ID" value="UER00356"/>
</dbReference>
<keyword evidence="2 5" id="KW-0547">Nucleotide-binding</keyword>
<keyword evidence="3 5" id="KW-0067">ATP-binding</keyword>
<evidence type="ECO:0000256" key="6">
    <source>
        <dbReference type="NCBIfam" id="TIGR00152"/>
    </source>
</evidence>
<reference evidence="7 8" key="1">
    <citation type="submission" date="2013-04" db="EMBL/GenBank/DDBJ databases">
        <title>The Genome Sequence of Parabacteroides gordonii DSM 23371.</title>
        <authorList>
            <consortium name="The Broad Institute Genomics Platform"/>
            <person name="Earl A."/>
            <person name="Ward D."/>
            <person name="Feldgarden M."/>
            <person name="Gevers D."/>
            <person name="Martens E."/>
            <person name="Sakamoto M."/>
            <person name="Benno Y."/>
            <person name="Suzuki N."/>
            <person name="Matsunaga N."/>
            <person name="Koshihara K."/>
            <person name="Seki M."/>
            <person name="Komiya H."/>
            <person name="Walker B."/>
            <person name="Young S."/>
            <person name="Zeng Q."/>
            <person name="Gargeya S."/>
            <person name="Fitzgerald M."/>
            <person name="Haas B."/>
            <person name="Abouelleil A."/>
            <person name="Allen A.W."/>
            <person name="Alvarado L."/>
            <person name="Arachchi H.M."/>
            <person name="Berlin A.M."/>
            <person name="Chapman S.B."/>
            <person name="Gainer-Dewar J."/>
            <person name="Goldberg J."/>
            <person name="Griggs A."/>
            <person name="Gujja S."/>
            <person name="Hansen M."/>
            <person name="Howarth C."/>
            <person name="Imamovic A."/>
            <person name="Ireland A."/>
            <person name="Larimer J."/>
            <person name="McCowan C."/>
            <person name="Murphy C."/>
            <person name="Pearson M."/>
            <person name="Poon T.W."/>
            <person name="Priest M."/>
            <person name="Roberts A."/>
            <person name="Saif S."/>
            <person name="Shea T."/>
            <person name="Sisk P."/>
            <person name="Sykes S."/>
            <person name="Wortman J."/>
            <person name="Nusbaum C."/>
            <person name="Birren B."/>
        </authorList>
    </citation>
    <scope>NUCLEOTIDE SEQUENCE [LARGE SCALE GENOMIC DNA]</scope>
    <source>
        <strain evidence="7 8">MS-1</strain>
    </source>
</reference>
<comment type="function">
    <text evidence="5">Catalyzes the phosphorylation of the 3'-hydroxyl group of dephosphocoenzyme A to form coenzyme A.</text>
</comment>
<keyword evidence="5 7" id="KW-0418">Kinase</keyword>
<dbReference type="PATRIC" id="fig|1203610.3.peg.3394"/>
<keyword evidence="4 5" id="KW-0173">Coenzyme A biosynthesis</keyword>
<evidence type="ECO:0000256" key="2">
    <source>
        <dbReference type="ARBA" id="ARBA00022741"/>
    </source>
</evidence>
<dbReference type="PROSITE" id="PS51219">
    <property type="entry name" value="DPCK"/>
    <property type="match status" value="1"/>
</dbReference>
<organism evidence="7 8">
    <name type="scientific">Parabacteroides gordonii MS-1 = DSM 23371</name>
    <dbReference type="NCBI Taxonomy" id="1203610"/>
    <lineage>
        <taxon>Bacteria</taxon>
        <taxon>Pseudomonadati</taxon>
        <taxon>Bacteroidota</taxon>
        <taxon>Bacteroidia</taxon>
        <taxon>Bacteroidales</taxon>
        <taxon>Tannerellaceae</taxon>
        <taxon>Parabacteroides</taxon>
    </lineage>
</organism>
<comment type="subcellular location">
    <subcellularLocation>
        <location evidence="5">Cytoplasm</location>
    </subcellularLocation>
</comment>
<protein>
    <recommendedName>
        <fullName evidence="5 6">Dephospho-CoA kinase</fullName>
        <ecNumber evidence="5 6">2.7.1.24</ecNumber>
    </recommendedName>
    <alternativeName>
        <fullName evidence="5">Dephosphocoenzyme A kinase</fullName>
    </alternativeName>
</protein>
<dbReference type="CDD" id="cd02022">
    <property type="entry name" value="DPCK"/>
    <property type="match status" value="1"/>
</dbReference>
<dbReference type="GO" id="GO:0015937">
    <property type="term" value="P:coenzyme A biosynthetic process"/>
    <property type="evidence" value="ECO:0007669"/>
    <property type="project" value="UniProtKB-UniRule"/>
</dbReference>
<evidence type="ECO:0000313" key="7">
    <source>
        <dbReference type="EMBL" id="KKB55856.1"/>
    </source>
</evidence>
<evidence type="ECO:0000256" key="3">
    <source>
        <dbReference type="ARBA" id="ARBA00022840"/>
    </source>
</evidence>
<keyword evidence="8" id="KW-1185">Reference proteome</keyword>
<comment type="pathway">
    <text evidence="5">Cofactor biosynthesis; coenzyme A biosynthesis; CoA from (R)-pantothenate: step 5/5.</text>
</comment>
<accession>A0A0F5JDB8</accession>
<dbReference type="InterPro" id="IPR027417">
    <property type="entry name" value="P-loop_NTPase"/>
</dbReference>
<evidence type="ECO:0000256" key="4">
    <source>
        <dbReference type="ARBA" id="ARBA00022993"/>
    </source>
</evidence>
<dbReference type="Proteomes" id="UP000033035">
    <property type="component" value="Unassembled WGS sequence"/>
</dbReference>
<dbReference type="STRING" id="1203610.HMPREF1536_03331"/>
<dbReference type="NCBIfam" id="TIGR00152">
    <property type="entry name" value="dephospho-CoA kinase"/>
    <property type="match status" value="1"/>
</dbReference>
<dbReference type="HAMAP" id="MF_00376">
    <property type="entry name" value="Dephospho_CoA_kinase"/>
    <property type="match status" value="1"/>
</dbReference>
<dbReference type="EMBL" id="AQHW01000015">
    <property type="protein sequence ID" value="KKB55856.1"/>
    <property type="molecule type" value="Genomic_DNA"/>
</dbReference>
<dbReference type="Gene3D" id="3.40.50.300">
    <property type="entry name" value="P-loop containing nucleotide triphosphate hydrolases"/>
    <property type="match status" value="1"/>
</dbReference>
<dbReference type="EC" id="2.7.1.24" evidence="5 6"/>
<sequence>MIKIGITGGIGSGKSVVASLLNLYGIPVYVADTESKLLTATSPVIKEKLTALFGKELYTDGGLDKRLLASYIFGNPEYLKQVNAIIHPEVDRHFTEWTKRQSSEFCAIESAILFESGFNNAVDKSLMIYAPLELRIQRALLRDNVSREEIVSRINSQLPDETKKDRSDYVIHNDDKQALLPQVEIFLASLRNNPSEQAI</sequence>
<dbReference type="RefSeq" id="WP_028726306.1">
    <property type="nucleotide sequence ID" value="NZ_AUAE01000008.1"/>
</dbReference>
<dbReference type="InterPro" id="IPR001977">
    <property type="entry name" value="Depp_CoAkinase"/>
</dbReference>
<comment type="catalytic activity">
    <reaction evidence="5">
        <text>3'-dephospho-CoA + ATP = ADP + CoA + H(+)</text>
        <dbReference type="Rhea" id="RHEA:18245"/>
        <dbReference type="ChEBI" id="CHEBI:15378"/>
        <dbReference type="ChEBI" id="CHEBI:30616"/>
        <dbReference type="ChEBI" id="CHEBI:57287"/>
        <dbReference type="ChEBI" id="CHEBI:57328"/>
        <dbReference type="ChEBI" id="CHEBI:456216"/>
        <dbReference type="EC" id="2.7.1.24"/>
    </reaction>
</comment>
<evidence type="ECO:0000256" key="5">
    <source>
        <dbReference type="HAMAP-Rule" id="MF_00376"/>
    </source>
</evidence>